<name>A0A9I9DLR6_CUCME</name>
<dbReference type="PANTHER" id="PTHR12832:SF11">
    <property type="entry name" value="LD23868P"/>
    <property type="match status" value="1"/>
</dbReference>
<organism evidence="3">
    <name type="scientific">Cucumis melo</name>
    <name type="common">Muskmelon</name>
    <dbReference type="NCBI Taxonomy" id="3656"/>
    <lineage>
        <taxon>Eukaryota</taxon>
        <taxon>Viridiplantae</taxon>
        <taxon>Streptophyta</taxon>
        <taxon>Embryophyta</taxon>
        <taxon>Tracheophyta</taxon>
        <taxon>Spermatophyta</taxon>
        <taxon>Magnoliopsida</taxon>
        <taxon>eudicotyledons</taxon>
        <taxon>Gunneridae</taxon>
        <taxon>Pentapetalae</taxon>
        <taxon>rosids</taxon>
        <taxon>fabids</taxon>
        <taxon>Cucurbitales</taxon>
        <taxon>Cucurbitaceae</taxon>
        <taxon>Benincaseae</taxon>
        <taxon>Cucumis</taxon>
    </lineage>
</organism>
<evidence type="ECO:0000256" key="2">
    <source>
        <dbReference type="SAM" id="MobiDB-lite"/>
    </source>
</evidence>
<proteinExistence type="inferred from homology"/>
<accession>A0A9I9DLR6</accession>
<evidence type="ECO:0000256" key="1">
    <source>
        <dbReference type="ARBA" id="ARBA00010954"/>
    </source>
</evidence>
<dbReference type="AlphaFoldDB" id="A0A9I9DLR6"/>
<feature type="region of interest" description="Disordered" evidence="2">
    <location>
        <begin position="1"/>
        <end position="57"/>
    </location>
</feature>
<comment type="similarity">
    <text evidence="1">Belongs to the TCP11 family.</text>
</comment>
<dbReference type="PANTHER" id="PTHR12832">
    <property type="entry name" value="TESTIS-SPECIFIC PROTEIN PBS13 T-COMPLEX 11"/>
    <property type="match status" value="1"/>
</dbReference>
<dbReference type="InterPro" id="IPR008862">
    <property type="entry name" value="Tcp11"/>
</dbReference>
<protein>
    <recommendedName>
        <fullName evidence="4">T-complex protein 11-like protein 1</fullName>
    </recommendedName>
</protein>
<dbReference type="EnsemblPlants" id="MELO3C019941.2.1">
    <property type="protein sequence ID" value="MELO3C019941.2.1"/>
    <property type="gene ID" value="MELO3C019941.2"/>
</dbReference>
<evidence type="ECO:0008006" key="4">
    <source>
        <dbReference type="Google" id="ProtNLM"/>
    </source>
</evidence>
<reference evidence="3" key="1">
    <citation type="submission" date="2023-03" db="UniProtKB">
        <authorList>
            <consortium name="EnsemblPlants"/>
        </authorList>
    </citation>
    <scope>IDENTIFICATION</scope>
</reference>
<feature type="compositionally biased region" description="Acidic residues" evidence="2">
    <location>
        <begin position="1"/>
        <end position="10"/>
    </location>
</feature>
<dbReference type="Pfam" id="PF05794">
    <property type="entry name" value="Tcp11"/>
    <property type="match status" value="1"/>
</dbReference>
<dbReference type="GO" id="GO:0007165">
    <property type="term" value="P:signal transduction"/>
    <property type="evidence" value="ECO:0007669"/>
    <property type="project" value="TreeGrafter"/>
</dbReference>
<dbReference type="Gramene" id="MELO3C019941.2.1">
    <property type="protein sequence ID" value="MELO3C019941.2.1"/>
    <property type="gene ID" value="MELO3C019941.2"/>
</dbReference>
<evidence type="ECO:0000313" key="3">
    <source>
        <dbReference type="EnsemblPlants" id="MELO3C019941.2.1"/>
    </source>
</evidence>
<sequence>MAVGLEEEEESERKGGVALFFPANDDDTSSASSSTPPKLPPRLRRRLMESKAAPSTAEEIEAKLHKADLRRQAKRQRAGYLMERRRTYDIVRANMKGMAKQEPSAIIARFWRSFVQTRKTTFALAKAFQELDITAEFVKSMEFEQLASKINATSTIQTVRALLVRIESRFTILKTTSGNKLSIEKVDHLLKRVGLHGRSRNQVSKTSRSETAGSRKAANIASKLSRYPAKVVLFAYMILGHPETVFIGKSEVENALLESASNFVQEFELLIKIILEGPLQTLHEEQSSTPPSFRSQLEIFDKRWCSYLHHFVVWKDKDSIFFEENMKGVAHQLELFMAQTSKLRLEGDNGNKPHDAQVNSELKIMREKLQQLGSLEKPLSVAGSSSSGLDTEYTTGFQQAESSKSVQHTSSSEMLVTENELVANEIVHDYHHFPTVTSNAPTEAETSFKAKLKKTMEKAFWDGIMESMEEDEPDFSWVIKVLKEVRDELCEMSPPSWRSEIAEKIDIEILAQILNSGTLDVDYFKQLLDFSVVTLQKLSAPAKEKEMKASYQKLMEELGEVSFSGENLKRSFALLMVRAWYQCPSFLKLDFGSFIGDQDLKEEIANAHLRMVEPLIKGPAGLEYLRSSFSKRCGSPTGAPTSLPLTRQWLSSVWPDVELEWKEYTDSVAAAMSRNAGVQPEILPSTIRTGGSSLIPSKNSSTSGIHGNTSLHIGVPFIFFFPTSDMIESDFRNSGKEQPECKGERLDLLIRLGLLKLVNQITGLSGDTLPETLNLNLARLRMVQSRLQRIIVISTSLLVMRQILLNERLVSNLSEVDNILSACAKRLCILLDNVENAGIEEIVEALGCVLVDRISDPEKLQARKQIIANMLIKSLQEGDVIYTRVSRNIYLAMRGVVLGGSGRKGRQQAEAALVPIGAGALTKKVVEAAEVLVVMAVVSVNVHGDWYRELIKKW</sequence>